<organism evidence="2">
    <name type="scientific">Chromera velia CCMP2878</name>
    <dbReference type="NCBI Taxonomy" id="1169474"/>
    <lineage>
        <taxon>Eukaryota</taxon>
        <taxon>Sar</taxon>
        <taxon>Alveolata</taxon>
        <taxon>Colpodellida</taxon>
        <taxon>Chromeraceae</taxon>
        <taxon>Chromera</taxon>
    </lineage>
</organism>
<dbReference type="SUPFAM" id="SSF82199">
    <property type="entry name" value="SET domain"/>
    <property type="match status" value="1"/>
</dbReference>
<evidence type="ECO:0000256" key="1">
    <source>
        <dbReference type="SAM" id="Phobius"/>
    </source>
</evidence>
<keyword evidence="1" id="KW-0472">Membrane</keyword>
<reference evidence="2" key="1">
    <citation type="submission" date="2014-11" db="EMBL/GenBank/DDBJ databases">
        <authorList>
            <person name="Otto D Thomas"/>
            <person name="Naeem Raeece"/>
        </authorList>
    </citation>
    <scope>NUCLEOTIDE SEQUENCE</scope>
</reference>
<name>A0A0G4I2X7_9ALVE</name>
<dbReference type="CDD" id="cd10527">
    <property type="entry name" value="SET_LSMT"/>
    <property type="match status" value="1"/>
</dbReference>
<proteinExistence type="predicted"/>
<protein>
    <submittedName>
        <fullName evidence="2">Uncharacterized protein</fullName>
    </submittedName>
</protein>
<dbReference type="EMBL" id="CDMZ01004901">
    <property type="protein sequence ID" value="CEM51282.1"/>
    <property type="molecule type" value="Genomic_DNA"/>
</dbReference>
<sequence length="490" mass="54392">MKASATKKPRIPVKRKTRILTPLHMISAAFALLIGFALYAAFVPPSVTGSLTDWVIAYGGFLSVHEVQDHTGVSTLAATQAVEERRPLAFVPEQIALSYNQTGSDDLAAELVRMAKGKQGDAWDATAIALIAEARNRSSFWQPWIKTLPAVFPYSQTFTEAQRDGLVGTPGETYFRLHEAMVKKILKKTSAMNYFQETGEVTLDEAVWAVGAGIHMMVDDVFAPGLTDSLAKHWNPLKCVEVFSETIEYKGMPGYVLVAPRDIKKHERLYKWAGPIGSAEMLAMYGQAPPENPHGFTSRINPTGDKESKQKWGAEIASKTDCRPDDFTKVVFKLGPEMVSERQIRCVSMFMVDETKLKGAERLDAMAFFEVWPRVEELARPEWIKMEDDFYANLVESCSSQKEALSAASPDSLRALEESDDPLDKRIVAVREQLVDLLTRCEEDFSERRKQLPQKLIQQALEEAAAEAAAEALRTAAPAEEVAELGEVTA</sequence>
<dbReference type="InterPro" id="IPR050600">
    <property type="entry name" value="SETD3_SETD6_MTase"/>
</dbReference>
<dbReference type="PANTHER" id="PTHR13271">
    <property type="entry name" value="UNCHARACTERIZED PUTATIVE METHYLTRANSFERASE"/>
    <property type="match status" value="1"/>
</dbReference>
<gene>
    <name evidence="2" type="ORF">Cvel_10518</name>
</gene>
<evidence type="ECO:0000313" key="2">
    <source>
        <dbReference type="EMBL" id="CEM51282.1"/>
    </source>
</evidence>
<dbReference type="Gene3D" id="3.90.1410.10">
    <property type="entry name" value="set domain protein methyltransferase, domain 1"/>
    <property type="match status" value="1"/>
</dbReference>
<keyword evidence="1" id="KW-0812">Transmembrane</keyword>
<dbReference type="GO" id="GO:0016279">
    <property type="term" value="F:protein-lysine N-methyltransferase activity"/>
    <property type="evidence" value="ECO:0007669"/>
    <property type="project" value="TreeGrafter"/>
</dbReference>
<dbReference type="VEuPathDB" id="CryptoDB:Cvel_10518"/>
<accession>A0A0G4I2X7</accession>
<feature type="transmembrane region" description="Helical" evidence="1">
    <location>
        <begin position="21"/>
        <end position="42"/>
    </location>
</feature>
<dbReference type="AlphaFoldDB" id="A0A0G4I2X7"/>
<keyword evidence="1" id="KW-1133">Transmembrane helix</keyword>
<dbReference type="InterPro" id="IPR046341">
    <property type="entry name" value="SET_dom_sf"/>
</dbReference>